<evidence type="ECO:0000313" key="1">
    <source>
        <dbReference type="Ensembl" id="ENSXCOP00000012371.1"/>
    </source>
</evidence>
<accession>A0A3B5LSK8</accession>
<protein>
    <submittedName>
        <fullName evidence="1">Uncharacterized protein</fullName>
    </submittedName>
</protein>
<dbReference type="AlphaFoldDB" id="A0A3B5LSK8"/>
<evidence type="ECO:0000313" key="2">
    <source>
        <dbReference type="Proteomes" id="UP000261380"/>
    </source>
</evidence>
<organism evidence="1 2">
    <name type="scientific">Xiphophorus couchianus</name>
    <name type="common">Monterrey platyfish</name>
    <dbReference type="NCBI Taxonomy" id="32473"/>
    <lineage>
        <taxon>Eukaryota</taxon>
        <taxon>Metazoa</taxon>
        <taxon>Chordata</taxon>
        <taxon>Craniata</taxon>
        <taxon>Vertebrata</taxon>
        <taxon>Euteleostomi</taxon>
        <taxon>Actinopterygii</taxon>
        <taxon>Neopterygii</taxon>
        <taxon>Teleostei</taxon>
        <taxon>Neoteleostei</taxon>
        <taxon>Acanthomorphata</taxon>
        <taxon>Ovalentaria</taxon>
        <taxon>Atherinomorphae</taxon>
        <taxon>Cyprinodontiformes</taxon>
        <taxon>Poeciliidae</taxon>
        <taxon>Poeciliinae</taxon>
        <taxon>Xiphophorus</taxon>
    </lineage>
</organism>
<dbReference type="Ensembl" id="ENSXCOT00000012520.1">
    <property type="protein sequence ID" value="ENSXCOP00000012371.1"/>
    <property type="gene ID" value="ENSXCOG00000009347.1"/>
</dbReference>
<dbReference type="Proteomes" id="UP000261380">
    <property type="component" value="Unplaced"/>
</dbReference>
<sequence>MSIVFFTYTCESLILKPATETPSLPDGAFSRQRTKVGPPCPESQFGLHVLLVTNVKPLVLSPGTTTVPCQGHSLRTFSERKQSNLDFRLTVCITRIKMQCGQSEMAVPITLFGDQSLLHFRLVWFAFTLHCVKRSKPRPQLCTKNR</sequence>
<reference evidence="1" key="2">
    <citation type="submission" date="2025-09" db="UniProtKB">
        <authorList>
            <consortium name="Ensembl"/>
        </authorList>
    </citation>
    <scope>IDENTIFICATION</scope>
</reference>
<reference evidence="1" key="1">
    <citation type="submission" date="2025-08" db="UniProtKB">
        <authorList>
            <consortium name="Ensembl"/>
        </authorList>
    </citation>
    <scope>IDENTIFICATION</scope>
</reference>
<keyword evidence="2" id="KW-1185">Reference proteome</keyword>
<proteinExistence type="predicted"/>
<name>A0A3B5LSK8_9TELE</name>